<dbReference type="OrthoDB" id="5840532at2759"/>
<gene>
    <name evidence="1" type="ORF">PV10_00939</name>
</gene>
<protein>
    <recommendedName>
        <fullName evidence="3">Cupin 2 conserved barrel domain-containing protein</fullName>
    </recommendedName>
</protein>
<dbReference type="OMA" id="HRAMTID"/>
<dbReference type="Gene3D" id="2.60.120.10">
    <property type="entry name" value="Jelly Rolls"/>
    <property type="match status" value="1"/>
</dbReference>
<dbReference type="InterPro" id="IPR014710">
    <property type="entry name" value="RmlC-like_jellyroll"/>
</dbReference>
<organism evidence="1 2">
    <name type="scientific">Exophiala mesophila</name>
    <name type="common">Black yeast-like fungus</name>
    <dbReference type="NCBI Taxonomy" id="212818"/>
    <lineage>
        <taxon>Eukaryota</taxon>
        <taxon>Fungi</taxon>
        <taxon>Dikarya</taxon>
        <taxon>Ascomycota</taxon>
        <taxon>Pezizomycotina</taxon>
        <taxon>Eurotiomycetes</taxon>
        <taxon>Chaetothyriomycetidae</taxon>
        <taxon>Chaetothyriales</taxon>
        <taxon>Herpotrichiellaceae</taxon>
        <taxon>Exophiala</taxon>
    </lineage>
</organism>
<reference evidence="1 2" key="1">
    <citation type="submission" date="2015-01" db="EMBL/GenBank/DDBJ databases">
        <title>The Genome Sequence of Exophiala mesophila CBS40295.</title>
        <authorList>
            <consortium name="The Broad Institute Genomics Platform"/>
            <person name="Cuomo C."/>
            <person name="de Hoog S."/>
            <person name="Gorbushina A."/>
            <person name="Stielow B."/>
            <person name="Teixiera M."/>
            <person name="Abouelleil A."/>
            <person name="Chapman S.B."/>
            <person name="Priest M."/>
            <person name="Young S.K."/>
            <person name="Wortman J."/>
            <person name="Nusbaum C."/>
            <person name="Birren B."/>
        </authorList>
    </citation>
    <scope>NUCLEOTIDE SEQUENCE [LARGE SCALE GENOMIC DNA]</scope>
    <source>
        <strain evidence="1 2">CBS 40295</strain>
    </source>
</reference>
<dbReference type="RefSeq" id="XP_016228731.1">
    <property type="nucleotide sequence ID" value="XM_016365082.1"/>
</dbReference>
<dbReference type="AlphaFoldDB" id="A0A0D1ZRC5"/>
<dbReference type="Proteomes" id="UP000054302">
    <property type="component" value="Unassembled WGS sequence"/>
</dbReference>
<dbReference type="HOGENOM" id="CLU_096188_0_2_1"/>
<dbReference type="GeneID" id="27318784"/>
<keyword evidence="2" id="KW-1185">Reference proteome</keyword>
<name>A0A0D1ZRC5_EXOME</name>
<dbReference type="STRING" id="212818.A0A0D1ZRC5"/>
<evidence type="ECO:0000313" key="2">
    <source>
        <dbReference type="Proteomes" id="UP000054302"/>
    </source>
</evidence>
<dbReference type="EMBL" id="KN847520">
    <property type="protein sequence ID" value="KIV97157.1"/>
    <property type="molecule type" value="Genomic_DNA"/>
</dbReference>
<dbReference type="InterPro" id="IPR011051">
    <property type="entry name" value="RmlC_Cupin_sf"/>
</dbReference>
<sequence length="214" mass="23253">MTLQTTANDRSYFNGSFTAPGLPVFRRTVTGHHEDGLGHFLVSDLGDHRVVRKSADSSYEAAQTVMYGTFEMPVNINGVDDLDAIREGYKAGHHLSNGTFATMLDFSPGAETPFHRGESIDYNVVIEGEFELVLDSGEVTRMKRGDVNVQRATMHKWVNVSGGGKEPGRLFNVLVDVKPLVVNGNVVQGASEGYPGRYGVGVERVTDSNAASKM</sequence>
<dbReference type="InterPro" id="IPR047142">
    <property type="entry name" value="OryJ/VirC-like"/>
</dbReference>
<dbReference type="SUPFAM" id="SSF51182">
    <property type="entry name" value="RmlC-like cupins"/>
    <property type="match status" value="1"/>
</dbReference>
<proteinExistence type="predicted"/>
<dbReference type="VEuPathDB" id="FungiDB:PV10_00939"/>
<dbReference type="PANTHER" id="PTHR36156">
    <property type="entry name" value="SLR2101 PROTEIN"/>
    <property type="match status" value="1"/>
</dbReference>
<dbReference type="PANTHER" id="PTHR36156:SF2">
    <property type="entry name" value="CUPIN TYPE-2 DOMAIN-CONTAINING PROTEIN"/>
    <property type="match status" value="1"/>
</dbReference>
<evidence type="ECO:0008006" key="3">
    <source>
        <dbReference type="Google" id="ProtNLM"/>
    </source>
</evidence>
<dbReference type="CDD" id="cd02231">
    <property type="entry name" value="cupin_BLL6423-like"/>
    <property type="match status" value="1"/>
</dbReference>
<evidence type="ECO:0000313" key="1">
    <source>
        <dbReference type="EMBL" id="KIV97157.1"/>
    </source>
</evidence>
<accession>A0A0D1ZRC5</accession>